<reference evidence="2 3" key="1">
    <citation type="journal article" date="2021" name="Plant Biotechnol. J.">
        <title>Multi-omics assisted identification of the key and species-specific regulatory components of drought-tolerant mechanisms in Gossypium stocksii.</title>
        <authorList>
            <person name="Yu D."/>
            <person name="Ke L."/>
            <person name="Zhang D."/>
            <person name="Wu Y."/>
            <person name="Sun Y."/>
            <person name="Mei J."/>
            <person name="Sun J."/>
            <person name="Sun Y."/>
        </authorList>
    </citation>
    <scope>NUCLEOTIDE SEQUENCE [LARGE SCALE GENOMIC DNA]</scope>
    <source>
        <strain evidence="3">cv. E1</strain>
        <tissue evidence="2">Leaf</tissue>
    </source>
</reference>
<dbReference type="AlphaFoldDB" id="A0A9D4A930"/>
<dbReference type="OrthoDB" id="1845088at2759"/>
<name>A0A9D4A930_9ROSI</name>
<gene>
    <name evidence="2" type="ORF">J1N35_014591</name>
</gene>
<comment type="caution">
    <text evidence="2">The sequence shown here is derived from an EMBL/GenBank/DDBJ whole genome shotgun (WGS) entry which is preliminary data.</text>
</comment>
<feature type="region of interest" description="Disordered" evidence="1">
    <location>
        <begin position="98"/>
        <end position="120"/>
    </location>
</feature>
<accession>A0A9D4A930</accession>
<evidence type="ECO:0000313" key="2">
    <source>
        <dbReference type="EMBL" id="KAH1097670.1"/>
    </source>
</evidence>
<dbReference type="EMBL" id="JAIQCV010000005">
    <property type="protein sequence ID" value="KAH1097670.1"/>
    <property type="molecule type" value="Genomic_DNA"/>
</dbReference>
<evidence type="ECO:0000313" key="3">
    <source>
        <dbReference type="Proteomes" id="UP000828251"/>
    </source>
</evidence>
<keyword evidence="3" id="KW-1185">Reference proteome</keyword>
<sequence length="120" mass="13323">MINGDVLSYFTGANIAQKVDIVLTGLSVKFESILTIALFLLKPLKMNGLVDILLECENRHKRFFLEILLQTNMVQHPPMLSNPAMTPLTVPMLESRSMGSFSHSGQGPYCSRGQSNHGHH</sequence>
<protein>
    <submittedName>
        <fullName evidence="2">Uncharacterized protein</fullName>
    </submittedName>
</protein>
<dbReference type="Proteomes" id="UP000828251">
    <property type="component" value="Unassembled WGS sequence"/>
</dbReference>
<organism evidence="2 3">
    <name type="scientific">Gossypium stocksii</name>
    <dbReference type="NCBI Taxonomy" id="47602"/>
    <lineage>
        <taxon>Eukaryota</taxon>
        <taxon>Viridiplantae</taxon>
        <taxon>Streptophyta</taxon>
        <taxon>Embryophyta</taxon>
        <taxon>Tracheophyta</taxon>
        <taxon>Spermatophyta</taxon>
        <taxon>Magnoliopsida</taxon>
        <taxon>eudicotyledons</taxon>
        <taxon>Gunneridae</taxon>
        <taxon>Pentapetalae</taxon>
        <taxon>rosids</taxon>
        <taxon>malvids</taxon>
        <taxon>Malvales</taxon>
        <taxon>Malvaceae</taxon>
        <taxon>Malvoideae</taxon>
        <taxon>Gossypium</taxon>
    </lineage>
</organism>
<proteinExistence type="predicted"/>
<evidence type="ECO:0000256" key="1">
    <source>
        <dbReference type="SAM" id="MobiDB-lite"/>
    </source>
</evidence>